<organism evidence="2 3">
    <name type="scientific">Neptunicella marina</name>
    <dbReference type="NCBI Taxonomy" id="2125989"/>
    <lineage>
        <taxon>Bacteria</taxon>
        <taxon>Pseudomonadati</taxon>
        <taxon>Pseudomonadota</taxon>
        <taxon>Gammaproteobacteria</taxon>
        <taxon>Alteromonadales</taxon>
        <taxon>Alteromonadaceae</taxon>
        <taxon>Neptunicella</taxon>
    </lineage>
</organism>
<protein>
    <submittedName>
        <fullName evidence="2">Uncharacterized protein</fullName>
    </submittedName>
</protein>
<proteinExistence type="predicted"/>
<name>A0A8J6IU48_9ALTE</name>
<keyword evidence="1" id="KW-1133">Transmembrane helix</keyword>
<evidence type="ECO:0000256" key="1">
    <source>
        <dbReference type="SAM" id="Phobius"/>
    </source>
</evidence>
<reference evidence="2" key="1">
    <citation type="journal article" date="2018" name="Int. J. Syst. Evol. Microbiol.">
        <title>Neptunicella marina gen. nov., sp. nov., isolated from surface seawater.</title>
        <authorList>
            <person name="Liu X."/>
            <person name="Lai Q."/>
            <person name="Du Y."/>
            <person name="Zhang X."/>
            <person name="Liu Z."/>
            <person name="Sun F."/>
            <person name="Shao Z."/>
        </authorList>
    </citation>
    <scope>NUCLEOTIDE SEQUENCE</scope>
    <source>
        <strain evidence="2">S27-2</strain>
    </source>
</reference>
<sequence>MLLILISVLVSALYYYVQAFKYGLSARKWAIAGLLGGPMLFPIFNAKKRMALRRASGFRSTYFQA</sequence>
<dbReference type="AlphaFoldDB" id="A0A8J6IU48"/>
<evidence type="ECO:0000313" key="2">
    <source>
        <dbReference type="EMBL" id="MBC3766726.1"/>
    </source>
</evidence>
<feature type="transmembrane region" description="Helical" evidence="1">
    <location>
        <begin position="29"/>
        <end position="46"/>
    </location>
</feature>
<comment type="caution">
    <text evidence="2">The sequence shown here is derived from an EMBL/GenBank/DDBJ whole genome shotgun (WGS) entry which is preliminary data.</text>
</comment>
<accession>A0A8J6IU48</accession>
<dbReference type="RefSeq" id="WP_186507254.1">
    <property type="nucleotide sequence ID" value="NZ_JACNEP010000010.1"/>
</dbReference>
<keyword evidence="3" id="KW-1185">Reference proteome</keyword>
<dbReference type="Proteomes" id="UP000601768">
    <property type="component" value="Unassembled WGS sequence"/>
</dbReference>
<gene>
    <name evidence="2" type="ORF">H8B19_12625</name>
</gene>
<dbReference type="EMBL" id="JACNEP010000010">
    <property type="protein sequence ID" value="MBC3766726.1"/>
    <property type="molecule type" value="Genomic_DNA"/>
</dbReference>
<keyword evidence="1" id="KW-0472">Membrane</keyword>
<reference evidence="2" key="2">
    <citation type="submission" date="2020-08" db="EMBL/GenBank/DDBJ databases">
        <authorList>
            <person name="Lai Q."/>
        </authorList>
    </citation>
    <scope>NUCLEOTIDE SEQUENCE</scope>
    <source>
        <strain evidence="2">S27-2</strain>
    </source>
</reference>
<evidence type="ECO:0000313" key="3">
    <source>
        <dbReference type="Proteomes" id="UP000601768"/>
    </source>
</evidence>
<keyword evidence="1" id="KW-0812">Transmembrane</keyword>